<dbReference type="GO" id="GO:0005737">
    <property type="term" value="C:cytoplasm"/>
    <property type="evidence" value="ECO:0007669"/>
    <property type="project" value="UniProtKB-SubCell"/>
</dbReference>
<evidence type="ECO:0000256" key="7">
    <source>
        <dbReference type="ARBA" id="ARBA00022840"/>
    </source>
</evidence>
<dbReference type="Gene3D" id="3.40.50.620">
    <property type="entry name" value="HUPs"/>
    <property type="match status" value="1"/>
</dbReference>
<feature type="non-terminal residue" evidence="10">
    <location>
        <position position="1"/>
    </location>
</feature>
<keyword evidence="3" id="KW-0963">Cytoplasm</keyword>
<evidence type="ECO:0000256" key="5">
    <source>
        <dbReference type="ARBA" id="ARBA00022694"/>
    </source>
</evidence>
<proteinExistence type="inferred from homology"/>
<dbReference type="EC" id="6.3.4.19" evidence="2"/>
<dbReference type="InterPro" id="IPR014729">
    <property type="entry name" value="Rossmann-like_a/b/a_fold"/>
</dbReference>
<dbReference type="GO" id="GO:0005524">
    <property type="term" value="F:ATP binding"/>
    <property type="evidence" value="ECO:0007669"/>
    <property type="project" value="UniProtKB-KW"/>
</dbReference>
<dbReference type="SUPFAM" id="SSF52402">
    <property type="entry name" value="Adenine nucleotide alpha hydrolases-like"/>
    <property type="match status" value="1"/>
</dbReference>
<name>A0A6V8PSC5_9ACTN</name>
<comment type="subcellular location">
    <subcellularLocation>
        <location evidence="1">Cytoplasm</location>
    </subcellularLocation>
</comment>
<protein>
    <recommendedName>
        <fullName evidence="2">tRNA(Ile)-lysidine synthetase</fullName>
        <ecNumber evidence="2">6.3.4.19</ecNumber>
    </recommendedName>
</protein>
<dbReference type="SMART" id="SM00977">
    <property type="entry name" value="TilS_C"/>
    <property type="match status" value="1"/>
</dbReference>
<feature type="domain" description="Lysidine-tRNA(Ile) synthetase C-terminal" evidence="9">
    <location>
        <begin position="407"/>
        <end position="479"/>
    </location>
</feature>
<evidence type="ECO:0000256" key="3">
    <source>
        <dbReference type="ARBA" id="ARBA00022490"/>
    </source>
</evidence>
<reference evidence="10 11" key="1">
    <citation type="journal article" date="2020" name="Front. Microbiol.">
        <title>Single-cell genomics of novel Actinobacteria with the Wood-Ljungdahl pathway discovered in a serpentinizing system.</title>
        <authorList>
            <person name="Merino N."/>
            <person name="Kawai M."/>
            <person name="Boyd E.S."/>
            <person name="Colman D.R."/>
            <person name="McGlynn S.E."/>
            <person name="Nealson K.H."/>
            <person name="Kurokawa K."/>
            <person name="Hongoh Y."/>
        </authorList>
    </citation>
    <scope>NUCLEOTIDE SEQUENCE [LARGE SCALE GENOMIC DNA]</scope>
    <source>
        <strain evidence="10 11">S43</strain>
    </source>
</reference>
<dbReference type="InterPro" id="IPR012795">
    <property type="entry name" value="tRNA_Ile_lys_synt_N"/>
</dbReference>
<dbReference type="InterPro" id="IPR012796">
    <property type="entry name" value="Lysidine-tRNA-synth_C"/>
</dbReference>
<evidence type="ECO:0000256" key="1">
    <source>
        <dbReference type="ARBA" id="ARBA00004496"/>
    </source>
</evidence>
<dbReference type="Pfam" id="PF01171">
    <property type="entry name" value="ATP_bind_3"/>
    <property type="match status" value="1"/>
</dbReference>
<evidence type="ECO:0000256" key="2">
    <source>
        <dbReference type="ARBA" id="ARBA00013267"/>
    </source>
</evidence>
<sequence length="485" mass="56232">YETGAVRKIGFGAEREEIAPMQPLELKEKVKENIRRNKLIDPGALVIVSVSGGPDSLCLLHLLSQLREELHFAIHVFHLDHLTRDGESTQDARYVESVAENWNLPVTMIEADIEEISKRERRSFQSVAREIRRNHLLQSADSLGASRIATGHQADDQVETFLFRLLRGSGPKGLGGMNYREGKLIKPLLNVWRREIEDYCQAAGLSPRMDWTNREMKYERNRIRNQLIPYLEREFSPALRDIVFRTAEILRDEEEVMDSLAEELFQNLAVVREESVQFYVKELARQPRSLVRRILRRSIQRVKGELLDVDFLPLEEVAEALEADESFHILMEGGLEVYREYDRIVATKRSVSGESDLRERELPLEGELDIPEAGLVLKTREMDYNRESPIPQGNTVWMDLDKIVPPLKVRGWRGGDRFIPLGMKKIKKLQDFFVDSKVPRRARKRVPIVEDFHKIVWVAGLRMDQRVRIDGDTKRVLEIELRRVG</sequence>
<dbReference type="EMBL" id="BLSB01000050">
    <property type="protein sequence ID" value="GFP35093.1"/>
    <property type="molecule type" value="Genomic_DNA"/>
</dbReference>
<dbReference type="GO" id="GO:0032267">
    <property type="term" value="F:tRNA(Ile)-lysidine synthase activity"/>
    <property type="evidence" value="ECO:0007669"/>
    <property type="project" value="UniProtKB-EC"/>
</dbReference>
<dbReference type="NCBIfam" id="TIGR02432">
    <property type="entry name" value="lysidine_TilS_N"/>
    <property type="match status" value="1"/>
</dbReference>
<dbReference type="Pfam" id="PF11734">
    <property type="entry name" value="TilS_C"/>
    <property type="match status" value="1"/>
</dbReference>
<comment type="caution">
    <text evidence="10">The sequence shown here is derived from an EMBL/GenBank/DDBJ whole genome shotgun (WGS) entry which is preliminary data.</text>
</comment>
<dbReference type="HAMAP" id="MF_01161">
    <property type="entry name" value="tRNA_Ile_lys_synt"/>
    <property type="match status" value="1"/>
</dbReference>
<dbReference type="SUPFAM" id="SSF82829">
    <property type="entry name" value="MesJ substrate recognition domain-like"/>
    <property type="match status" value="1"/>
</dbReference>
<organism evidence="10 11">
    <name type="scientific">Candidatus Hakubella thermalkaliphila</name>
    <dbReference type="NCBI Taxonomy" id="2754717"/>
    <lineage>
        <taxon>Bacteria</taxon>
        <taxon>Bacillati</taxon>
        <taxon>Actinomycetota</taxon>
        <taxon>Actinomycetota incertae sedis</taxon>
        <taxon>Candidatus Hakubellales</taxon>
        <taxon>Candidatus Hakubellaceae</taxon>
        <taxon>Candidatus Hakubella</taxon>
    </lineage>
</organism>
<dbReference type="Gene3D" id="1.20.59.20">
    <property type="match status" value="1"/>
</dbReference>
<evidence type="ECO:0000256" key="8">
    <source>
        <dbReference type="ARBA" id="ARBA00048539"/>
    </source>
</evidence>
<dbReference type="PANTHER" id="PTHR43033">
    <property type="entry name" value="TRNA(ILE)-LYSIDINE SYNTHASE-RELATED"/>
    <property type="match status" value="1"/>
</dbReference>
<dbReference type="PANTHER" id="PTHR43033:SF1">
    <property type="entry name" value="TRNA(ILE)-LYSIDINE SYNTHASE-RELATED"/>
    <property type="match status" value="1"/>
</dbReference>
<dbReference type="NCBIfam" id="TIGR02433">
    <property type="entry name" value="lysidine_TilS_C"/>
    <property type="match status" value="1"/>
</dbReference>
<keyword evidence="5" id="KW-0819">tRNA processing</keyword>
<evidence type="ECO:0000313" key="11">
    <source>
        <dbReference type="Proteomes" id="UP000576480"/>
    </source>
</evidence>
<evidence type="ECO:0000256" key="6">
    <source>
        <dbReference type="ARBA" id="ARBA00022741"/>
    </source>
</evidence>
<comment type="catalytic activity">
    <reaction evidence="8">
        <text>cytidine(34) in tRNA(Ile2) + L-lysine + ATP = lysidine(34) in tRNA(Ile2) + AMP + diphosphate + H(+)</text>
        <dbReference type="Rhea" id="RHEA:43744"/>
        <dbReference type="Rhea" id="RHEA-COMP:10625"/>
        <dbReference type="Rhea" id="RHEA-COMP:10670"/>
        <dbReference type="ChEBI" id="CHEBI:15378"/>
        <dbReference type="ChEBI" id="CHEBI:30616"/>
        <dbReference type="ChEBI" id="CHEBI:32551"/>
        <dbReference type="ChEBI" id="CHEBI:33019"/>
        <dbReference type="ChEBI" id="CHEBI:82748"/>
        <dbReference type="ChEBI" id="CHEBI:83665"/>
        <dbReference type="ChEBI" id="CHEBI:456215"/>
        <dbReference type="EC" id="6.3.4.19"/>
    </reaction>
</comment>
<gene>
    <name evidence="10" type="ORF">HKBW3S43_00885</name>
</gene>
<evidence type="ECO:0000259" key="9">
    <source>
        <dbReference type="SMART" id="SM00977"/>
    </source>
</evidence>
<evidence type="ECO:0000256" key="4">
    <source>
        <dbReference type="ARBA" id="ARBA00022598"/>
    </source>
</evidence>
<accession>A0A6V8PSC5</accession>
<dbReference type="GO" id="GO:0008033">
    <property type="term" value="P:tRNA processing"/>
    <property type="evidence" value="ECO:0007669"/>
    <property type="project" value="UniProtKB-KW"/>
</dbReference>
<evidence type="ECO:0000313" key="10">
    <source>
        <dbReference type="EMBL" id="GFP35093.1"/>
    </source>
</evidence>
<dbReference type="AlphaFoldDB" id="A0A6V8PSC5"/>
<keyword evidence="6" id="KW-0547">Nucleotide-binding</keyword>
<keyword evidence="4" id="KW-0436">Ligase</keyword>
<dbReference type="SUPFAM" id="SSF56037">
    <property type="entry name" value="PheT/TilS domain"/>
    <property type="match status" value="1"/>
</dbReference>
<keyword evidence="7" id="KW-0067">ATP-binding</keyword>
<dbReference type="RefSeq" id="WP_219854750.1">
    <property type="nucleotide sequence ID" value="NZ_BLSB01000050.1"/>
</dbReference>
<dbReference type="InterPro" id="IPR012094">
    <property type="entry name" value="tRNA_Ile_lys_synt"/>
</dbReference>
<dbReference type="InterPro" id="IPR011063">
    <property type="entry name" value="TilS/TtcA_N"/>
</dbReference>
<dbReference type="Proteomes" id="UP000576480">
    <property type="component" value="Unassembled WGS sequence"/>
</dbReference>
<dbReference type="CDD" id="cd01992">
    <property type="entry name" value="TilS_N"/>
    <property type="match status" value="1"/>
</dbReference>